<gene>
    <name evidence="2" type="primary">Acbd6</name>
</gene>
<dbReference type="RefSeq" id="XP_073903417.1">
    <property type="nucleotide sequence ID" value="XM_074047316.1"/>
</dbReference>
<dbReference type="Proteomes" id="UP001732720">
    <property type="component" value="Chromosome 11"/>
</dbReference>
<evidence type="ECO:0000313" key="1">
    <source>
        <dbReference type="Proteomes" id="UP001732720"/>
    </source>
</evidence>
<keyword evidence="1" id="KW-1185">Reference proteome</keyword>
<reference evidence="2" key="1">
    <citation type="submission" date="2025-08" db="UniProtKB">
        <authorList>
            <consortium name="RefSeq"/>
        </authorList>
    </citation>
    <scope>IDENTIFICATION</scope>
</reference>
<name>A0AC58KEY2_CASCN</name>
<proteinExistence type="predicted"/>
<protein>
    <submittedName>
        <fullName evidence="2">Acyl-CoA-binding domain-containing protein 6 isoform X4</fullName>
    </submittedName>
</protein>
<sequence length="246" mass="27009">MATPLLPAGATTGDSGGELSSGDDSGDMETDPSRTLAELFEKAAVHLQGLVQVASREQLLYLYARYKQVKVGNCNTPKPSFFDFEGKQKWEAWKALGDSSPSQAMQEYIAAVKKLDPGWNPQIPEKKGKEAKSGFGGPVVSSLYHEETIREEDKNIFDYCRENNIDHITKAIKSKNVEVNMKDEEDNEGQTALHYAAACEFLDIVELLLQSGADPTLRDQDGCLPEEVTGCKAVSLVLQRHTALKA</sequence>
<evidence type="ECO:0000313" key="2">
    <source>
        <dbReference type="RefSeq" id="XP_073903417.1"/>
    </source>
</evidence>
<organism evidence="1 2">
    <name type="scientific">Castor canadensis</name>
    <name type="common">American beaver</name>
    <dbReference type="NCBI Taxonomy" id="51338"/>
    <lineage>
        <taxon>Eukaryota</taxon>
        <taxon>Metazoa</taxon>
        <taxon>Chordata</taxon>
        <taxon>Craniata</taxon>
        <taxon>Vertebrata</taxon>
        <taxon>Euteleostomi</taxon>
        <taxon>Mammalia</taxon>
        <taxon>Eutheria</taxon>
        <taxon>Euarchontoglires</taxon>
        <taxon>Glires</taxon>
        <taxon>Rodentia</taxon>
        <taxon>Castorimorpha</taxon>
        <taxon>Castoridae</taxon>
        <taxon>Castor</taxon>
    </lineage>
</organism>
<accession>A0AC58KEY2</accession>